<sequence>MMSPAASRLAFDAVAADFDSRFGAWKSVAVQRRLVRSALLRAFPAGGRILELGGGTGEDAAFLAALGFKVLLTDASPSMVAQARAKLAPLGAQAKVAAAEEMEDFAARHFSSGQETLDGAFSNFAPLNCVADVRPVARGLAHLLKPGAAAMLVLFGTCCPGEIVTETLRGRPKFAFRRFRRGYIPARLAKRDFQVIYHRRAALERAFAPWFVLERRLGIGVTVPPSAAEPWITQHPRLLAAMETLDRLLSRPLAALGDHVLYQFRRTAEPVALSTRK</sequence>
<accession>A0A2N9LX26</accession>
<dbReference type="GO" id="GO:0032259">
    <property type="term" value="P:methylation"/>
    <property type="evidence" value="ECO:0007669"/>
    <property type="project" value="UniProtKB-KW"/>
</dbReference>
<keyword evidence="2" id="KW-0489">Methyltransferase</keyword>
<evidence type="ECO:0000313" key="2">
    <source>
        <dbReference type="EMBL" id="SPE27774.1"/>
    </source>
</evidence>
<dbReference type="EMBL" id="OKRB01000120">
    <property type="protein sequence ID" value="SPE27774.1"/>
    <property type="molecule type" value="Genomic_DNA"/>
</dbReference>
<feature type="domain" description="Methyltransferase" evidence="1">
    <location>
        <begin position="49"/>
        <end position="147"/>
    </location>
</feature>
<dbReference type="GO" id="GO:0008168">
    <property type="term" value="F:methyltransferase activity"/>
    <property type="evidence" value="ECO:0007669"/>
    <property type="project" value="UniProtKB-KW"/>
</dbReference>
<dbReference type="SUPFAM" id="SSF53335">
    <property type="entry name" value="S-adenosyl-L-methionine-dependent methyltransferases"/>
    <property type="match status" value="1"/>
</dbReference>
<reference evidence="3" key="1">
    <citation type="submission" date="2018-02" db="EMBL/GenBank/DDBJ databases">
        <authorList>
            <person name="Hausmann B."/>
        </authorList>
    </citation>
    <scope>NUCLEOTIDE SEQUENCE [LARGE SCALE GENOMIC DNA]</scope>
    <source>
        <strain evidence="3">Peat soil MAG SbA5</strain>
    </source>
</reference>
<evidence type="ECO:0000313" key="3">
    <source>
        <dbReference type="Proteomes" id="UP000239735"/>
    </source>
</evidence>
<gene>
    <name evidence="2" type="ORF">SBA5_600016</name>
</gene>
<name>A0A2N9LX26_9BACT</name>
<dbReference type="InterPro" id="IPR029063">
    <property type="entry name" value="SAM-dependent_MTases_sf"/>
</dbReference>
<dbReference type="AlphaFoldDB" id="A0A2N9LX26"/>
<organism evidence="2 3">
    <name type="scientific">Candidatus Sulfuritelmatomonas gaucii</name>
    <dbReference type="NCBI Taxonomy" id="2043161"/>
    <lineage>
        <taxon>Bacteria</taxon>
        <taxon>Pseudomonadati</taxon>
        <taxon>Acidobacteriota</taxon>
        <taxon>Terriglobia</taxon>
        <taxon>Terriglobales</taxon>
        <taxon>Acidobacteriaceae</taxon>
        <taxon>Candidatus Sulfuritelmatomonas</taxon>
    </lineage>
</organism>
<dbReference type="Pfam" id="PF13649">
    <property type="entry name" value="Methyltransf_25"/>
    <property type="match status" value="1"/>
</dbReference>
<protein>
    <submittedName>
        <fullName evidence="2">Methyltransferase type 11</fullName>
    </submittedName>
</protein>
<keyword evidence="2" id="KW-0808">Transferase</keyword>
<dbReference type="InterPro" id="IPR041698">
    <property type="entry name" value="Methyltransf_25"/>
</dbReference>
<dbReference type="CDD" id="cd02440">
    <property type="entry name" value="AdoMet_MTases"/>
    <property type="match status" value="1"/>
</dbReference>
<evidence type="ECO:0000259" key="1">
    <source>
        <dbReference type="Pfam" id="PF13649"/>
    </source>
</evidence>
<proteinExistence type="predicted"/>
<dbReference type="Gene3D" id="3.40.50.150">
    <property type="entry name" value="Vaccinia Virus protein VP39"/>
    <property type="match status" value="1"/>
</dbReference>
<dbReference type="Proteomes" id="UP000239735">
    <property type="component" value="Unassembled WGS sequence"/>
</dbReference>